<keyword evidence="2 5" id="KW-0396">Initiation factor</keyword>
<reference evidence="5" key="1">
    <citation type="submission" date="2022-08" db="EMBL/GenBank/DDBJ databases">
        <title>Genome sequencing of akame (Lates japonicus).</title>
        <authorList>
            <person name="Hashiguchi Y."/>
            <person name="Takahashi H."/>
        </authorList>
    </citation>
    <scope>NUCLEOTIDE SEQUENCE</scope>
    <source>
        <strain evidence="5">Kochi</strain>
    </source>
</reference>
<sequence>MFQRSTYKYEMINKQSEQICMVCCIALTMYPMRVSEHPHPANEGRTVQNRLSEFLSPVVPNYDNVPNYHKEPFQQLKVFAEENAATARSPPSAVHHHASSQAGRIPGHDRPRSSYSAARSSKHKMKNLVWTSGISALDGGSVSSGVDFYIDKGTLRQCPRHVAVHEVDSTTRAALRSIQPRQFKRLQKGTCRPLVVSTELVRVRRYRCRAPRTAQLTGLWQAQKSTSAFFGCRPQVNASRLLWSAVEGGG</sequence>
<evidence type="ECO:0000256" key="3">
    <source>
        <dbReference type="ARBA" id="ARBA00022917"/>
    </source>
</evidence>
<keyword evidence="6" id="KW-1185">Reference proteome</keyword>
<evidence type="ECO:0000256" key="2">
    <source>
        <dbReference type="ARBA" id="ARBA00022540"/>
    </source>
</evidence>
<evidence type="ECO:0000256" key="4">
    <source>
        <dbReference type="SAM" id="MobiDB-lite"/>
    </source>
</evidence>
<dbReference type="Proteomes" id="UP001279410">
    <property type="component" value="Unassembled WGS sequence"/>
</dbReference>
<dbReference type="PANTHER" id="PTHR13242">
    <property type="entry name" value="EUKARYOTIC TRANSLATION INITIATION FACTOR 3"/>
    <property type="match status" value="1"/>
</dbReference>
<protein>
    <submittedName>
        <fullName evidence="5">Eukaryotic translation initiation factor 3 subunit L isoform X1</fullName>
    </submittedName>
</protein>
<keyword evidence="3" id="KW-0648">Protein biosynthesis</keyword>
<dbReference type="AlphaFoldDB" id="A0AAD3NMC7"/>
<dbReference type="PANTHER" id="PTHR13242:SF0">
    <property type="entry name" value="EUKARYOTIC TRANSLATION INITIATION FACTOR 3 SUBUNIT L"/>
    <property type="match status" value="1"/>
</dbReference>
<name>A0AAD3NMC7_LATJO</name>
<evidence type="ECO:0000256" key="1">
    <source>
        <dbReference type="ARBA" id="ARBA00022490"/>
    </source>
</evidence>
<accession>A0AAD3NMC7</accession>
<keyword evidence="1" id="KW-0963">Cytoplasm</keyword>
<gene>
    <name evidence="5" type="ORF">AKAME5_002571900</name>
</gene>
<dbReference type="GO" id="GO:0003743">
    <property type="term" value="F:translation initiation factor activity"/>
    <property type="evidence" value="ECO:0007669"/>
    <property type="project" value="UniProtKB-KW"/>
</dbReference>
<dbReference type="GO" id="GO:0005852">
    <property type="term" value="C:eukaryotic translation initiation factor 3 complex"/>
    <property type="evidence" value="ECO:0007669"/>
    <property type="project" value="InterPro"/>
</dbReference>
<comment type="caution">
    <text evidence="5">The sequence shown here is derived from an EMBL/GenBank/DDBJ whole genome shotgun (WGS) entry which is preliminary data.</text>
</comment>
<feature type="region of interest" description="Disordered" evidence="4">
    <location>
        <begin position="84"/>
        <end position="121"/>
    </location>
</feature>
<organism evidence="5 6">
    <name type="scientific">Lates japonicus</name>
    <name type="common">Japanese lates</name>
    <dbReference type="NCBI Taxonomy" id="270547"/>
    <lineage>
        <taxon>Eukaryota</taxon>
        <taxon>Metazoa</taxon>
        <taxon>Chordata</taxon>
        <taxon>Craniata</taxon>
        <taxon>Vertebrata</taxon>
        <taxon>Euteleostomi</taxon>
        <taxon>Actinopterygii</taxon>
        <taxon>Neopterygii</taxon>
        <taxon>Teleostei</taxon>
        <taxon>Neoteleostei</taxon>
        <taxon>Acanthomorphata</taxon>
        <taxon>Carangaria</taxon>
        <taxon>Carangaria incertae sedis</taxon>
        <taxon>Centropomidae</taxon>
        <taxon>Lates</taxon>
    </lineage>
</organism>
<evidence type="ECO:0000313" key="6">
    <source>
        <dbReference type="Proteomes" id="UP001279410"/>
    </source>
</evidence>
<proteinExistence type="predicted"/>
<dbReference type="InterPro" id="IPR019382">
    <property type="entry name" value="eIF3l"/>
</dbReference>
<evidence type="ECO:0000313" key="5">
    <source>
        <dbReference type="EMBL" id="GLD74390.1"/>
    </source>
</evidence>
<dbReference type="EMBL" id="BRZM01002205">
    <property type="protein sequence ID" value="GLD74390.1"/>
    <property type="molecule type" value="Genomic_DNA"/>
</dbReference>